<gene>
    <name evidence="2" type="ORF">GA0074694_3553</name>
</gene>
<dbReference type="CDD" id="cd00093">
    <property type="entry name" value="HTH_XRE"/>
    <property type="match status" value="1"/>
</dbReference>
<dbReference type="SUPFAM" id="SSF47413">
    <property type="entry name" value="lambda repressor-like DNA-binding domains"/>
    <property type="match status" value="1"/>
</dbReference>
<dbReference type="SMART" id="SM00530">
    <property type="entry name" value="HTH_XRE"/>
    <property type="match status" value="1"/>
</dbReference>
<dbReference type="RefSeq" id="WP_091459676.1">
    <property type="nucleotide sequence ID" value="NZ_FMHU01000002.1"/>
</dbReference>
<name>A0A1C6S0V6_9ACTN</name>
<evidence type="ECO:0000313" key="2">
    <source>
        <dbReference type="EMBL" id="SCL23104.1"/>
    </source>
</evidence>
<evidence type="ECO:0000313" key="3">
    <source>
        <dbReference type="Proteomes" id="UP000198906"/>
    </source>
</evidence>
<dbReference type="PROSITE" id="PS50943">
    <property type="entry name" value="HTH_CROC1"/>
    <property type="match status" value="1"/>
</dbReference>
<feature type="domain" description="HTH cro/C1-type" evidence="1">
    <location>
        <begin position="34"/>
        <end position="80"/>
    </location>
</feature>
<dbReference type="Pfam" id="PF17765">
    <property type="entry name" value="MLTR_LBD"/>
    <property type="match status" value="1"/>
</dbReference>
<proteinExistence type="predicted"/>
<organism evidence="2 3">
    <name type="scientific">Micromonospora inyonensis</name>
    <dbReference type="NCBI Taxonomy" id="47866"/>
    <lineage>
        <taxon>Bacteria</taxon>
        <taxon>Bacillati</taxon>
        <taxon>Actinomycetota</taxon>
        <taxon>Actinomycetes</taxon>
        <taxon>Micromonosporales</taxon>
        <taxon>Micromonosporaceae</taxon>
        <taxon>Micromonospora</taxon>
    </lineage>
</organism>
<dbReference type="PANTHER" id="PTHR35010:SF2">
    <property type="entry name" value="BLL4672 PROTEIN"/>
    <property type="match status" value="1"/>
</dbReference>
<dbReference type="Proteomes" id="UP000198906">
    <property type="component" value="Unassembled WGS sequence"/>
</dbReference>
<dbReference type="Gene3D" id="3.30.450.180">
    <property type="match status" value="1"/>
</dbReference>
<sequence>MNLPELGAFLRSRRDRVRPADVGLPTGSRRRVTGLRRDEVAELAHVSTDYYIEIERGTAQPSSAVLDAFAEVLRMSDDERAHAFTLAGRRQPRRSSRAALHPAMRDLLGRFGDDIPAYVTTDLQIVLAQNDAAAELHGPVPESSELTDSYVYRWFLDPAVRAQFDESYHEVEAEALIADLRIGVARRGPGDPDARALIEVLTAHSSWFARLWAQQDVAIRRSETKRLRHPERGLIDYDCYALLSEDGQERLIWYVPAKISMAGAADDRRVG</sequence>
<evidence type="ECO:0000259" key="1">
    <source>
        <dbReference type="PROSITE" id="PS50943"/>
    </source>
</evidence>
<dbReference type="EMBL" id="FMHU01000002">
    <property type="protein sequence ID" value="SCL23104.1"/>
    <property type="molecule type" value="Genomic_DNA"/>
</dbReference>
<protein>
    <submittedName>
        <fullName evidence="2">Helix-turn-helix domain-containing protein</fullName>
    </submittedName>
</protein>
<dbReference type="AlphaFoldDB" id="A0A1C6S0V6"/>
<dbReference type="Gene3D" id="1.10.260.40">
    <property type="entry name" value="lambda repressor-like DNA-binding domains"/>
    <property type="match status" value="1"/>
</dbReference>
<accession>A0A1C6S0V6</accession>
<dbReference type="PANTHER" id="PTHR35010">
    <property type="entry name" value="BLL4672 PROTEIN-RELATED"/>
    <property type="match status" value="1"/>
</dbReference>
<dbReference type="InterPro" id="IPR001387">
    <property type="entry name" value="Cro/C1-type_HTH"/>
</dbReference>
<dbReference type="InterPro" id="IPR041413">
    <property type="entry name" value="MLTR_LBD"/>
</dbReference>
<dbReference type="Pfam" id="PF13560">
    <property type="entry name" value="HTH_31"/>
    <property type="match status" value="1"/>
</dbReference>
<reference evidence="3" key="1">
    <citation type="submission" date="2016-06" db="EMBL/GenBank/DDBJ databases">
        <authorList>
            <person name="Varghese N."/>
        </authorList>
    </citation>
    <scope>NUCLEOTIDE SEQUENCE [LARGE SCALE GENOMIC DNA]</scope>
    <source>
        <strain evidence="3">DSM 46123</strain>
    </source>
</reference>
<dbReference type="GO" id="GO:0003677">
    <property type="term" value="F:DNA binding"/>
    <property type="evidence" value="ECO:0007669"/>
    <property type="project" value="InterPro"/>
</dbReference>
<dbReference type="InterPro" id="IPR010982">
    <property type="entry name" value="Lambda_DNA-bd_dom_sf"/>
</dbReference>
<keyword evidence="3" id="KW-1185">Reference proteome</keyword>